<evidence type="ECO:0000313" key="3">
    <source>
        <dbReference type="Proteomes" id="UP000276133"/>
    </source>
</evidence>
<comment type="caution">
    <text evidence="2">The sequence shown here is derived from an EMBL/GenBank/DDBJ whole genome shotgun (WGS) entry which is preliminary data.</text>
</comment>
<dbReference type="Proteomes" id="UP000276133">
    <property type="component" value="Unassembled WGS sequence"/>
</dbReference>
<keyword evidence="1" id="KW-0472">Membrane</keyword>
<evidence type="ECO:0000313" key="2">
    <source>
        <dbReference type="EMBL" id="RNA07405.1"/>
    </source>
</evidence>
<keyword evidence="3" id="KW-1185">Reference proteome</keyword>
<dbReference type="AlphaFoldDB" id="A0A3M7Q8W5"/>
<feature type="transmembrane region" description="Helical" evidence="1">
    <location>
        <begin position="92"/>
        <end position="112"/>
    </location>
</feature>
<evidence type="ECO:0000256" key="1">
    <source>
        <dbReference type="SAM" id="Phobius"/>
    </source>
</evidence>
<proteinExistence type="predicted"/>
<name>A0A3M7Q8W5_BRAPC</name>
<keyword evidence="1" id="KW-1133">Transmembrane helix</keyword>
<organism evidence="2 3">
    <name type="scientific">Brachionus plicatilis</name>
    <name type="common">Marine rotifer</name>
    <name type="synonym">Brachionus muelleri</name>
    <dbReference type="NCBI Taxonomy" id="10195"/>
    <lineage>
        <taxon>Eukaryota</taxon>
        <taxon>Metazoa</taxon>
        <taxon>Spiralia</taxon>
        <taxon>Gnathifera</taxon>
        <taxon>Rotifera</taxon>
        <taxon>Eurotatoria</taxon>
        <taxon>Monogononta</taxon>
        <taxon>Pseudotrocha</taxon>
        <taxon>Ploima</taxon>
        <taxon>Brachionidae</taxon>
        <taxon>Brachionus</taxon>
    </lineage>
</organism>
<reference evidence="2 3" key="1">
    <citation type="journal article" date="2018" name="Sci. Rep.">
        <title>Genomic signatures of local adaptation to the degree of environmental predictability in rotifers.</title>
        <authorList>
            <person name="Franch-Gras L."/>
            <person name="Hahn C."/>
            <person name="Garcia-Roger E.M."/>
            <person name="Carmona M.J."/>
            <person name="Serra M."/>
            <person name="Gomez A."/>
        </authorList>
    </citation>
    <scope>NUCLEOTIDE SEQUENCE [LARGE SCALE GENOMIC DNA]</scope>
    <source>
        <strain evidence="2">HYR1</strain>
    </source>
</reference>
<gene>
    <name evidence="2" type="ORF">BpHYR1_033686</name>
</gene>
<feature type="transmembrane region" description="Helical" evidence="1">
    <location>
        <begin position="65"/>
        <end position="86"/>
    </location>
</feature>
<accession>A0A3M7Q8W5</accession>
<dbReference type="EMBL" id="REGN01007058">
    <property type="protein sequence ID" value="RNA07405.1"/>
    <property type="molecule type" value="Genomic_DNA"/>
</dbReference>
<sequence>MGNVTLGPLARSLVANRAVVGRHDRWFFLVRVIYTEIAQHLRGPLGLRLLMHSVDKARSLSYMSLIRFMLMLLTDGKAFVAVLLTLDTRQWIGIESVVGIGLGVGGVEHFYVHVRFA</sequence>
<keyword evidence="1" id="KW-0812">Transmembrane</keyword>
<protein>
    <submittedName>
        <fullName evidence="2">Uncharacterized protein</fullName>
    </submittedName>
</protein>